<evidence type="ECO:0000313" key="2">
    <source>
        <dbReference type="Proteomes" id="UP000092665"/>
    </source>
</evidence>
<protein>
    <submittedName>
        <fullName evidence="1">Uncharacterized protein</fullName>
    </submittedName>
</protein>
<organism evidence="1 2">
    <name type="scientific">Photorhabdus namnaonensis</name>
    <dbReference type="NCBI Taxonomy" id="1851568"/>
    <lineage>
        <taxon>Bacteria</taxon>
        <taxon>Pseudomonadati</taxon>
        <taxon>Pseudomonadota</taxon>
        <taxon>Gammaproteobacteria</taxon>
        <taxon>Enterobacterales</taxon>
        <taxon>Morganellaceae</taxon>
        <taxon>Photorhabdus</taxon>
    </lineage>
</organism>
<keyword evidence="2" id="KW-1185">Reference proteome</keyword>
<name>A0A1B8YFI2_9GAMM</name>
<gene>
    <name evidence="1" type="ORF">Phpb_03023</name>
</gene>
<accession>A0A1B8YFI2</accession>
<dbReference type="RefSeq" id="WP_065391042.1">
    <property type="nucleotide sequence ID" value="NZ_CAWMQN010000077.1"/>
</dbReference>
<comment type="caution">
    <text evidence="1">The sequence shown here is derived from an EMBL/GenBank/DDBJ whole genome shotgun (WGS) entry which is preliminary data.</text>
</comment>
<evidence type="ECO:0000313" key="1">
    <source>
        <dbReference type="EMBL" id="OCA53919.1"/>
    </source>
</evidence>
<sequence length="101" mass="12038">MKTSTFKQLERKWREQSVAISKREFNAATKDAQSRMLFEHYKAPHRKAKKHFRIPNVVRKMHKIEWKYGNLFTIQGMKLIKPNRVVVFGNSGKPKQIKELI</sequence>
<proteinExistence type="predicted"/>
<dbReference type="AlphaFoldDB" id="A0A1B8YFI2"/>
<reference evidence="2" key="1">
    <citation type="submission" date="2015-11" db="EMBL/GenBank/DDBJ databases">
        <authorList>
            <person name="Tobias N.J."/>
            <person name="Mishra B."/>
            <person name="Gupta D.K."/>
            <person name="Thines M."/>
            <person name="Stinear T.P."/>
            <person name="Bode H.B."/>
        </authorList>
    </citation>
    <scope>NUCLEOTIDE SEQUENCE [LARGE SCALE GENOMIC DNA]</scope>
    <source>
        <strain evidence="2">PB45.5</strain>
    </source>
</reference>
<dbReference type="EMBL" id="LOIC01000077">
    <property type="protein sequence ID" value="OCA53919.1"/>
    <property type="molecule type" value="Genomic_DNA"/>
</dbReference>
<dbReference type="Proteomes" id="UP000092665">
    <property type="component" value="Unassembled WGS sequence"/>
</dbReference>